<keyword evidence="2" id="KW-1185">Reference proteome</keyword>
<gene>
    <name evidence="1" type="ORF">G3M48_003302</name>
</gene>
<dbReference type="Proteomes" id="UP001397290">
    <property type="component" value="Unassembled WGS sequence"/>
</dbReference>
<dbReference type="AlphaFoldDB" id="A0AAW0S794"/>
<evidence type="ECO:0000313" key="2">
    <source>
        <dbReference type="Proteomes" id="UP001397290"/>
    </source>
</evidence>
<accession>A0AAW0S794</accession>
<evidence type="ECO:0000313" key="1">
    <source>
        <dbReference type="EMBL" id="KAK8150237.1"/>
    </source>
</evidence>
<comment type="caution">
    <text evidence="1">The sequence shown here is derived from an EMBL/GenBank/DDBJ whole genome shotgun (WGS) entry which is preliminary data.</text>
</comment>
<dbReference type="EMBL" id="JAAHCF010000022">
    <property type="protein sequence ID" value="KAK8150237.1"/>
    <property type="molecule type" value="Genomic_DNA"/>
</dbReference>
<protein>
    <submittedName>
        <fullName evidence="1">Uncharacterized protein</fullName>
    </submittedName>
</protein>
<name>A0AAW0S794_9HYPO</name>
<sequence length="260" mass="27983">MAVSMGDMAVSPHHFELAQMAAQISHDLLDERYDVSKGVCLNSIYALSAAMPKGGCHECVAECLVLLSVHILVATGASAGIRLAALVAAAGVPRSYAFGMFRDLLNARGAQLEARCTNAWQDAVDVLEKCIPGLSVEPFRSSSAEHVISSIATLTEEFVNMWPRGDSLIKLTTDAATSDTSSAETINTLWRACIDEFNKALTEYLEGDARRLAGLTWSAFIHGSRARIGMRAGSIRHAVNRTDRVPDWQVVISGHTAVPL</sequence>
<reference evidence="1 2" key="1">
    <citation type="submission" date="2020-02" db="EMBL/GenBank/DDBJ databases">
        <title>Comparative genomics of the hypocrealean fungal genus Beauvera.</title>
        <authorList>
            <person name="Showalter D.N."/>
            <person name="Bushley K.E."/>
            <person name="Rehner S.A."/>
        </authorList>
    </citation>
    <scope>NUCLEOTIDE SEQUENCE [LARGE SCALE GENOMIC DNA]</scope>
    <source>
        <strain evidence="1 2">ARSEF4384</strain>
    </source>
</reference>
<organism evidence="1 2">
    <name type="scientific">Beauveria asiatica</name>
    <dbReference type="NCBI Taxonomy" id="1069075"/>
    <lineage>
        <taxon>Eukaryota</taxon>
        <taxon>Fungi</taxon>
        <taxon>Dikarya</taxon>
        <taxon>Ascomycota</taxon>
        <taxon>Pezizomycotina</taxon>
        <taxon>Sordariomycetes</taxon>
        <taxon>Hypocreomycetidae</taxon>
        <taxon>Hypocreales</taxon>
        <taxon>Cordycipitaceae</taxon>
        <taxon>Beauveria</taxon>
    </lineage>
</organism>
<proteinExistence type="predicted"/>